<accession>A0A2H5A469</accession>
<proteinExistence type="predicted"/>
<dbReference type="KEGG" id="hta:BVU17_18110"/>
<name>A0A2H5A469_9EURY</name>
<keyword evidence="2" id="KW-1185">Reference proteome</keyword>
<geneLocation type="plasmid" evidence="1 2">
    <name>pNYT1</name>
</geneLocation>
<evidence type="ECO:0000313" key="2">
    <source>
        <dbReference type="Proteomes" id="UP000242917"/>
    </source>
</evidence>
<dbReference type="EMBL" id="CP019156">
    <property type="protein sequence ID" value="AUG49505.1"/>
    <property type="molecule type" value="Genomic_DNA"/>
</dbReference>
<reference evidence="1 2" key="1">
    <citation type="submission" date="2017-01" db="EMBL/GenBank/DDBJ databases">
        <title>A Red Light-Sensitive Sensory Rhodopsin I From Haloarcula taiwanensis, A New Haloarchaeon Isolated From Taiwan.</title>
        <authorList>
            <person name="Yang C.-S."/>
            <person name="Han Y.-A."/>
            <person name="Chen P.-C."/>
            <person name="Ng W.V."/>
            <person name="Chen T.-W."/>
        </authorList>
    </citation>
    <scope>NUCLEOTIDE SEQUENCE [LARGE SCALE GENOMIC DNA]</scope>
    <source>
        <strain evidence="1 2">Taiwanensis</strain>
        <plasmid evidence="1 2">pNYT1</plasmid>
    </source>
</reference>
<keyword evidence="1" id="KW-0614">Plasmid</keyword>
<gene>
    <name evidence="1" type="ORF">BVU17_18110</name>
</gene>
<evidence type="ECO:0000313" key="1">
    <source>
        <dbReference type="EMBL" id="AUG49505.1"/>
    </source>
</evidence>
<protein>
    <submittedName>
        <fullName evidence="1">Uncharacterized protein</fullName>
    </submittedName>
</protein>
<dbReference type="AlphaFoldDB" id="A0A2H5A469"/>
<dbReference type="Proteomes" id="UP000242917">
    <property type="component" value="Plasmid pNYT1"/>
</dbReference>
<organism evidence="1 2">
    <name type="scientific">Haloarcula taiwanensis</name>
    <dbReference type="NCBI Taxonomy" id="1932004"/>
    <lineage>
        <taxon>Archaea</taxon>
        <taxon>Methanobacteriati</taxon>
        <taxon>Methanobacteriota</taxon>
        <taxon>Stenosarchaea group</taxon>
        <taxon>Halobacteria</taxon>
        <taxon>Halobacteriales</taxon>
        <taxon>Haloarculaceae</taxon>
        <taxon>Haloarcula</taxon>
    </lineage>
</organism>
<sequence>MELAVGDRDAAKEAFADATTYYERSAAEDSLPVHSARQRMQGMYTALLAGEEAALINLAESMQALAAEEDCDPNDQWADRYFLGWCLSGAVLGTVNDAALAGLETVNDEKPGAHAHYGQAVLSTARGIRDDEPAAIQSGIESMVTFHEQDMDADNVVKQIMSVEATALAILGRAKGYSPAISSEFIPMNLVEASAASFHL</sequence>